<protein>
    <recommendedName>
        <fullName evidence="6">inositol-3-phosphate synthase</fullName>
        <ecNumber evidence="6">5.5.1.4</ecNumber>
    </recommendedName>
</protein>
<dbReference type="Gene3D" id="3.40.50.720">
    <property type="entry name" value="NAD(P)-binding Rossmann-like Domain"/>
    <property type="match status" value="2"/>
</dbReference>
<dbReference type="EC" id="5.5.1.4" evidence="6"/>
<feature type="domain" description="Myo-inositol-1-phosphate synthase GAPDH-like" evidence="16">
    <location>
        <begin position="301"/>
        <end position="414"/>
    </location>
</feature>
<keyword evidence="9" id="KW-0398">Inositol biosynthesis</keyword>
<evidence type="ECO:0000256" key="9">
    <source>
        <dbReference type="ARBA" id="ARBA00022550"/>
    </source>
</evidence>
<comment type="similarity">
    <text evidence="5">Belongs to the myo-inositol 1-phosphate synthase family.</text>
</comment>
<sequence>MKLDITVDSANVKYTPNYIEAKYDYQYNSAVKDGSRILVTPKSEKLVLRTTRKVPRLGVMLVGWGGNNGSTFTAAVIANRLGLSWPTKKGMQKANWFGSLTQASTVRLGDDVYVPFSQLLPMVHPDDIVIDGWDISSRNIAEAMERAQVLEPALQEQLKPHMRNMKPRPSMYFPDYIAANQKTRADNVLIGSKLEQVEKIKLDIEQFKKQSNVDTVIVLWTANTECFSSVMEGVNDTYENIKKSIALDHPELSPSTLFAYASIACGCTYINGSPQNTFVPGIIEFAERQGVFIAGDDFKSGQTKIKSVLVDFLVGAGIKPVSIVSYNHLGNNDGKNLSAPKQFRSKEISKSNVVDDMVESNEILYKPGEKPDHVVVIKYVPYVGDSKRALDEYTSEIMMGGTNTIVIHNTCEDSLLATPIILDLVLLAELFSRIKIKRENWSDEEYTGFHSVLSLLSYLCKAPLVPPGTPVVNALAKQRAAIENVMKACLGLPPDNNMTLEHKVPFLMASHFKERKDKELKLDNGH</sequence>
<evidence type="ECO:0000313" key="17">
    <source>
        <dbReference type="EMBL" id="VEN48269.1"/>
    </source>
</evidence>
<reference evidence="17 18" key="1">
    <citation type="submission" date="2019-01" db="EMBL/GenBank/DDBJ databases">
        <authorList>
            <person name="Sayadi A."/>
        </authorList>
    </citation>
    <scope>NUCLEOTIDE SEQUENCE [LARGE SCALE GENOMIC DNA]</scope>
</reference>
<dbReference type="PIRSF" id="PIRSF015578">
    <property type="entry name" value="Myoinos-ppht_syn"/>
    <property type="match status" value="1"/>
</dbReference>
<evidence type="ECO:0000256" key="6">
    <source>
        <dbReference type="ARBA" id="ARBA00012125"/>
    </source>
</evidence>
<evidence type="ECO:0000256" key="1">
    <source>
        <dbReference type="ARBA" id="ARBA00000113"/>
    </source>
</evidence>
<keyword evidence="10" id="KW-0520">NAD</keyword>
<accession>A0A653CKE5</accession>
<dbReference type="SUPFAM" id="SSF51735">
    <property type="entry name" value="NAD(P)-binding Rossmann-fold domains"/>
    <property type="match status" value="1"/>
</dbReference>
<keyword evidence="18" id="KW-1185">Reference proteome</keyword>
<dbReference type="Proteomes" id="UP000410492">
    <property type="component" value="Unassembled WGS sequence"/>
</dbReference>
<evidence type="ECO:0000256" key="8">
    <source>
        <dbReference type="ARBA" id="ARBA00022516"/>
    </source>
</evidence>
<evidence type="ECO:0000313" key="18">
    <source>
        <dbReference type="Proteomes" id="UP000410492"/>
    </source>
</evidence>
<comment type="cofactor">
    <cofactor evidence="2">
        <name>NAD(+)</name>
        <dbReference type="ChEBI" id="CHEBI:57540"/>
    </cofactor>
</comment>
<evidence type="ECO:0000256" key="10">
    <source>
        <dbReference type="ARBA" id="ARBA00023027"/>
    </source>
</evidence>
<comment type="catalytic activity">
    <reaction evidence="1">
        <text>D-glucose 6-phosphate = 1D-myo-inositol 3-phosphate</text>
        <dbReference type="Rhea" id="RHEA:10716"/>
        <dbReference type="ChEBI" id="CHEBI:58401"/>
        <dbReference type="ChEBI" id="CHEBI:61548"/>
        <dbReference type="EC" id="5.5.1.4"/>
    </reaction>
</comment>
<dbReference type="PANTHER" id="PTHR11510">
    <property type="entry name" value="MYO-INOSITOL-1 PHOSPHATE SYNTHASE"/>
    <property type="match status" value="1"/>
</dbReference>
<dbReference type="AlphaFoldDB" id="A0A653CKE5"/>
<dbReference type="InterPro" id="IPR036291">
    <property type="entry name" value="NAD(P)-bd_dom_sf"/>
</dbReference>
<dbReference type="EMBL" id="CAACVG010008056">
    <property type="protein sequence ID" value="VEN48269.1"/>
    <property type="molecule type" value="Genomic_DNA"/>
</dbReference>
<dbReference type="InterPro" id="IPR002587">
    <property type="entry name" value="Myo-inos-1-P_Synthase"/>
</dbReference>
<gene>
    <name evidence="17" type="ORF">CALMAC_LOCUS9777</name>
</gene>
<evidence type="ECO:0000256" key="4">
    <source>
        <dbReference type="ARBA" id="ARBA00005117"/>
    </source>
</evidence>
<dbReference type="UniPathway" id="UPA00823">
    <property type="reaction ID" value="UER00787"/>
</dbReference>
<keyword evidence="13" id="KW-0413">Isomerase</keyword>
<evidence type="ECO:0000256" key="7">
    <source>
        <dbReference type="ARBA" id="ARBA00022490"/>
    </source>
</evidence>
<evidence type="ECO:0000256" key="2">
    <source>
        <dbReference type="ARBA" id="ARBA00001911"/>
    </source>
</evidence>
<evidence type="ECO:0000256" key="13">
    <source>
        <dbReference type="ARBA" id="ARBA00023235"/>
    </source>
</evidence>
<keyword evidence="14" id="KW-1208">Phospholipid metabolism</keyword>
<dbReference type="SUPFAM" id="SSF55347">
    <property type="entry name" value="Glyceraldehyde-3-phosphate dehydrogenase-like, C-terminal domain"/>
    <property type="match status" value="1"/>
</dbReference>
<dbReference type="InterPro" id="IPR013021">
    <property type="entry name" value="Myo-inos-1-P_Synthase_GAPDH"/>
</dbReference>
<dbReference type="GO" id="GO:0004512">
    <property type="term" value="F:inositol-3-phosphate synthase activity"/>
    <property type="evidence" value="ECO:0007669"/>
    <property type="project" value="UniProtKB-EC"/>
</dbReference>
<dbReference type="GO" id="GO:0008654">
    <property type="term" value="P:phospholipid biosynthetic process"/>
    <property type="evidence" value="ECO:0007669"/>
    <property type="project" value="UniProtKB-KW"/>
</dbReference>
<evidence type="ECO:0000256" key="5">
    <source>
        <dbReference type="ARBA" id="ARBA00010813"/>
    </source>
</evidence>
<dbReference type="Pfam" id="PF01658">
    <property type="entry name" value="Inos-1-P_synth"/>
    <property type="match status" value="1"/>
</dbReference>
<dbReference type="GO" id="GO:0006021">
    <property type="term" value="P:inositol biosynthetic process"/>
    <property type="evidence" value="ECO:0007669"/>
    <property type="project" value="UniProtKB-UniPathway"/>
</dbReference>
<keyword evidence="8" id="KW-0444">Lipid biosynthesis</keyword>
<comment type="function">
    <text evidence="15">Key enzyme in myo-inositol biosynthesis pathway that catalyzes the conversion of glucose 6-phosphate to 1-myo-inositol 1-phosphate in a NAD-dependent manner. Rate-limiting enzyme in the synthesis of all inositol-containing compounds.</text>
</comment>
<evidence type="ECO:0000256" key="14">
    <source>
        <dbReference type="ARBA" id="ARBA00023264"/>
    </source>
</evidence>
<evidence type="ECO:0000256" key="3">
    <source>
        <dbReference type="ARBA" id="ARBA00004496"/>
    </source>
</evidence>
<keyword evidence="11" id="KW-0443">Lipid metabolism</keyword>
<dbReference type="Pfam" id="PF07994">
    <property type="entry name" value="NAD_binding_5"/>
    <property type="match status" value="1"/>
</dbReference>
<keyword evidence="7" id="KW-0963">Cytoplasm</keyword>
<comment type="pathway">
    <text evidence="4">Polyol metabolism; myo-inositol biosynthesis; myo-inositol from D-glucose 6-phosphate: step 1/2.</text>
</comment>
<evidence type="ECO:0000259" key="16">
    <source>
        <dbReference type="Pfam" id="PF01658"/>
    </source>
</evidence>
<dbReference type="OrthoDB" id="2887at2759"/>
<dbReference type="FunFam" id="3.30.360.10:FF:000055">
    <property type="entry name" value="Putative myo-inositol-1-phosphate synthase"/>
    <property type="match status" value="1"/>
</dbReference>
<proteinExistence type="inferred from homology"/>
<name>A0A653CKE5_CALMS</name>
<evidence type="ECO:0000256" key="12">
    <source>
        <dbReference type="ARBA" id="ARBA00023209"/>
    </source>
</evidence>
<organism evidence="17 18">
    <name type="scientific">Callosobruchus maculatus</name>
    <name type="common">Southern cowpea weevil</name>
    <name type="synonym">Pulse bruchid</name>
    <dbReference type="NCBI Taxonomy" id="64391"/>
    <lineage>
        <taxon>Eukaryota</taxon>
        <taxon>Metazoa</taxon>
        <taxon>Ecdysozoa</taxon>
        <taxon>Arthropoda</taxon>
        <taxon>Hexapoda</taxon>
        <taxon>Insecta</taxon>
        <taxon>Pterygota</taxon>
        <taxon>Neoptera</taxon>
        <taxon>Endopterygota</taxon>
        <taxon>Coleoptera</taxon>
        <taxon>Polyphaga</taxon>
        <taxon>Cucujiformia</taxon>
        <taxon>Chrysomeloidea</taxon>
        <taxon>Chrysomelidae</taxon>
        <taxon>Bruchinae</taxon>
        <taxon>Bruchini</taxon>
        <taxon>Callosobruchus</taxon>
    </lineage>
</organism>
<evidence type="ECO:0000256" key="11">
    <source>
        <dbReference type="ARBA" id="ARBA00023098"/>
    </source>
</evidence>
<evidence type="ECO:0000256" key="15">
    <source>
        <dbReference type="ARBA" id="ARBA00025559"/>
    </source>
</evidence>
<keyword evidence="12" id="KW-0594">Phospholipid biosynthesis</keyword>
<dbReference type="FunFam" id="3.40.50.720:FF:000171">
    <property type="entry name" value="inositol-3-phosphate synthase 1"/>
    <property type="match status" value="1"/>
</dbReference>
<comment type="subcellular location">
    <subcellularLocation>
        <location evidence="3">Cytoplasm</location>
    </subcellularLocation>
</comment>
<dbReference type="GO" id="GO:0005737">
    <property type="term" value="C:cytoplasm"/>
    <property type="evidence" value="ECO:0007669"/>
    <property type="project" value="UniProtKB-SubCell"/>
</dbReference>
<dbReference type="FunFam" id="3.40.50.720:FF:000069">
    <property type="entry name" value="Inositol-3-phosphate synthase 1"/>
    <property type="match status" value="1"/>
</dbReference>